<accession>A0AAN9BZ77</accession>
<keyword evidence="4" id="KW-1185">Reference proteome</keyword>
<organism evidence="3 4">
    <name type="scientific">Littorina saxatilis</name>
    <dbReference type="NCBI Taxonomy" id="31220"/>
    <lineage>
        <taxon>Eukaryota</taxon>
        <taxon>Metazoa</taxon>
        <taxon>Spiralia</taxon>
        <taxon>Lophotrochozoa</taxon>
        <taxon>Mollusca</taxon>
        <taxon>Gastropoda</taxon>
        <taxon>Caenogastropoda</taxon>
        <taxon>Littorinimorpha</taxon>
        <taxon>Littorinoidea</taxon>
        <taxon>Littorinidae</taxon>
        <taxon>Littorina</taxon>
    </lineage>
</organism>
<proteinExistence type="predicted"/>
<dbReference type="AlphaFoldDB" id="A0AAN9BZ77"/>
<evidence type="ECO:0000313" key="4">
    <source>
        <dbReference type="Proteomes" id="UP001374579"/>
    </source>
</evidence>
<feature type="chain" id="PRO_5042978358" description="Beta-lactamase-related domain-containing protein" evidence="1">
    <location>
        <begin position="29"/>
        <end position="587"/>
    </location>
</feature>
<keyword evidence="1" id="KW-0732">Signal</keyword>
<gene>
    <name evidence="3" type="ORF">V1264_000419</name>
</gene>
<name>A0AAN9BZ77_9CAEN</name>
<dbReference type="Pfam" id="PF00144">
    <property type="entry name" value="Beta-lactamase"/>
    <property type="match status" value="1"/>
</dbReference>
<dbReference type="EMBL" id="JBAMIC010000001">
    <property type="protein sequence ID" value="KAK7114344.1"/>
    <property type="molecule type" value="Genomic_DNA"/>
</dbReference>
<dbReference type="InterPro" id="IPR050491">
    <property type="entry name" value="AmpC-like"/>
</dbReference>
<feature type="signal peptide" evidence="1">
    <location>
        <begin position="1"/>
        <end position="28"/>
    </location>
</feature>
<protein>
    <recommendedName>
        <fullName evidence="2">Beta-lactamase-related domain-containing protein</fullName>
    </recommendedName>
</protein>
<evidence type="ECO:0000313" key="3">
    <source>
        <dbReference type="EMBL" id="KAK7114344.1"/>
    </source>
</evidence>
<evidence type="ECO:0000256" key="1">
    <source>
        <dbReference type="SAM" id="SignalP"/>
    </source>
</evidence>
<dbReference type="PANTHER" id="PTHR46825:SF15">
    <property type="entry name" value="BETA-LACTAMASE-RELATED DOMAIN-CONTAINING PROTEIN"/>
    <property type="match status" value="1"/>
</dbReference>
<sequence>MAATPSSFYVMLALTTLPFLLLTVPTEARPLTPAEIGQLDRFIQEVTRCGRIPALSVSLVGGDGEVVYEKGYGQQSPTGQRNPVTTDTVFCLGSSTQAFTSVLLAALLSYNENKTFDTPLHDIIGSRVHLPGRFRTEFVNLKDVLGMRTGISNMDMLVAAYGMNRYRLMRDLRFAPEVAGFREENVFSEILFPLAEDAARALGGDTWYKLLRQYIFNPLGMDSVSFIHVDAKDNNQLATPVVSYNGKLIPIPMDSYKGQEIVAAASSVCLSARDMTKWIHFILSGGKTMDGGQVVSEDALKSTFKALQPRSNGGDTRSNGFSQPTIQVSFTRESNALGWIKGNYRGYTFVSQDGSLPGYESLTTILPDRNIGVFTAFTGDGGARAYAAKTLINSFALDLLLQGQPWVKLNEACMVMDKMTDATKAAEPKPVYVGGRGTEIRPLTDYEATYRLYGFGDVMVKRNDSGLLRLEYGELGHYILHPAARNDTFTMHAVPGPMWFTTHADDYVRKPYLAIFGTRNDDPNAGIETVTIPHFARDMDPVFSRHPIVPRHYADEYDQQCDACAALAASVSVLVASVLVTMFGFGR</sequence>
<dbReference type="InterPro" id="IPR012338">
    <property type="entry name" value="Beta-lactam/transpept-like"/>
</dbReference>
<dbReference type="InterPro" id="IPR001466">
    <property type="entry name" value="Beta-lactam-related"/>
</dbReference>
<dbReference type="PANTHER" id="PTHR46825">
    <property type="entry name" value="D-ALANYL-D-ALANINE-CARBOXYPEPTIDASE/ENDOPEPTIDASE AMPH"/>
    <property type="match status" value="1"/>
</dbReference>
<dbReference type="Gene3D" id="3.40.710.10">
    <property type="entry name" value="DD-peptidase/beta-lactamase superfamily"/>
    <property type="match status" value="1"/>
</dbReference>
<reference evidence="3 4" key="1">
    <citation type="submission" date="2024-02" db="EMBL/GenBank/DDBJ databases">
        <title>Chromosome-scale genome assembly of the rough periwinkle Littorina saxatilis.</title>
        <authorList>
            <person name="De Jode A."/>
            <person name="Faria R."/>
            <person name="Formenti G."/>
            <person name="Sims Y."/>
            <person name="Smith T.P."/>
            <person name="Tracey A."/>
            <person name="Wood J.M.D."/>
            <person name="Zagrodzka Z.B."/>
            <person name="Johannesson K."/>
            <person name="Butlin R.K."/>
            <person name="Leder E.H."/>
        </authorList>
    </citation>
    <scope>NUCLEOTIDE SEQUENCE [LARGE SCALE GENOMIC DNA]</scope>
    <source>
        <strain evidence="3">Snail1</strain>
        <tissue evidence="3">Muscle</tissue>
    </source>
</reference>
<comment type="caution">
    <text evidence="3">The sequence shown here is derived from an EMBL/GenBank/DDBJ whole genome shotgun (WGS) entry which is preliminary data.</text>
</comment>
<dbReference type="Proteomes" id="UP001374579">
    <property type="component" value="Unassembled WGS sequence"/>
</dbReference>
<evidence type="ECO:0000259" key="2">
    <source>
        <dbReference type="Pfam" id="PF00144"/>
    </source>
</evidence>
<dbReference type="SUPFAM" id="SSF56601">
    <property type="entry name" value="beta-lactamase/transpeptidase-like"/>
    <property type="match status" value="1"/>
</dbReference>
<feature type="domain" description="Beta-lactamase-related" evidence="2">
    <location>
        <begin position="39"/>
        <end position="389"/>
    </location>
</feature>